<dbReference type="PRINTS" id="PR00024">
    <property type="entry name" value="HOMEOBOX"/>
</dbReference>
<reference evidence="9" key="1">
    <citation type="submission" date="2022-06" db="EMBL/GenBank/DDBJ databases">
        <authorList>
            <person name="Berger JAMES D."/>
            <person name="Berger JAMES D."/>
        </authorList>
    </citation>
    <scope>NUCLEOTIDE SEQUENCE [LARGE SCALE GENOMIC DNA]</scope>
</reference>
<dbReference type="CDD" id="cd00086">
    <property type="entry name" value="homeodomain"/>
    <property type="match status" value="1"/>
</dbReference>
<dbReference type="Gene3D" id="1.10.10.60">
    <property type="entry name" value="Homeodomain-like"/>
    <property type="match status" value="1"/>
</dbReference>
<feature type="DNA-binding region" description="Homeobox" evidence="5">
    <location>
        <begin position="527"/>
        <end position="586"/>
    </location>
</feature>
<feature type="region of interest" description="Disordered" evidence="7">
    <location>
        <begin position="1011"/>
        <end position="1071"/>
    </location>
</feature>
<evidence type="ECO:0000313" key="10">
    <source>
        <dbReference type="WBParaSite" id="TREG1_106260.1"/>
    </source>
</evidence>
<feature type="compositionally biased region" description="Low complexity" evidence="7">
    <location>
        <begin position="254"/>
        <end position="290"/>
    </location>
</feature>
<dbReference type="WBParaSite" id="TREG1_106260.1">
    <property type="protein sequence ID" value="TREG1_106260.1"/>
    <property type="gene ID" value="TREG1_106260"/>
</dbReference>
<dbReference type="InterPro" id="IPR009057">
    <property type="entry name" value="Homeodomain-like_sf"/>
</dbReference>
<dbReference type="GO" id="GO:0005634">
    <property type="term" value="C:nucleus"/>
    <property type="evidence" value="ECO:0007669"/>
    <property type="project" value="UniProtKB-SubCell"/>
</dbReference>
<feature type="compositionally biased region" description="Polar residues" evidence="7">
    <location>
        <begin position="845"/>
        <end position="855"/>
    </location>
</feature>
<evidence type="ECO:0000256" key="4">
    <source>
        <dbReference type="ARBA" id="ARBA00023242"/>
    </source>
</evidence>
<feature type="region of interest" description="Disordered" evidence="7">
    <location>
        <begin position="911"/>
        <end position="935"/>
    </location>
</feature>
<dbReference type="GO" id="GO:0030154">
    <property type="term" value="P:cell differentiation"/>
    <property type="evidence" value="ECO:0007669"/>
    <property type="project" value="TreeGrafter"/>
</dbReference>
<dbReference type="PROSITE" id="PS00027">
    <property type="entry name" value="HOMEOBOX_1"/>
    <property type="match status" value="1"/>
</dbReference>
<dbReference type="SUPFAM" id="SSF46689">
    <property type="entry name" value="Homeodomain-like"/>
    <property type="match status" value="1"/>
</dbReference>
<feature type="compositionally biased region" description="Low complexity" evidence="7">
    <location>
        <begin position="1027"/>
        <end position="1050"/>
    </location>
</feature>
<feature type="region of interest" description="Disordered" evidence="7">
    <location>
        <begin position="814"/>
        <end position="855"/>
    </location>
</feature>
<evidence type="ECO:0000256" key="6">
    <source>
        <dbReference type="RuleBase" id="RU000682"/>
    </source>
</evidence>
<protein>
    <submittedName>
        <fullName evidence="10">Homeobox domain-containing protein</fullName>
    </submittedName>
</protein>
<reference evidence="10" key="2">
    <citation type="submission" date="2023-11" db="UniProtKB">
        <authorList>
            <consortium name="WormBaseParasite"/>
        </authorList>
    </citation>
    <scope>IDENTIFICATION</scope>
</reference>
<organism evidence="9 10">
    <name type="scientific">Trichobilharzia regenti</name>
    <name type="common">Nasal bird schistosome</name>
    <dbReference type="NCBI Taxonomy" id="157069"/>
    <lineage>
        <taxon>Eukaryota</taxon>
        <taxon>Metazoa</taxon>
        <taxon>Spiralia</taxon>
        <taxon>Lophotrochozoa</taxon>
        <taxon>Platyhelminthes</taxon>
        <taxon>Trematoda</taxon>
        <taxon>Digenea</taxon>
        <taxon>Strigeidida</taxon>
        <taxon>Schistosomatoidea</taxon>
        <taxon>Schistosomatidae</taxon>
        <taxon>Trichobilharzia</taxon>
    </lineage>
</organism>
<keyword evidence="3 5" id="KW-0371">Homeobox</keyword>
<feature type="compositionally biased region" description="Low complexity" evidence="7">
    <location>
        <begin position="505"/>
        <end position="524"/>
    </location>
</feature>
<dbReference type="AlphaFoldDB" id="A0AA85IUI7"/>
<dbReference type="SMART" id="SM00389">
    <property type="entry name" value="HOX"/>
    <property type="match status" value="1"/>
</dbReference>
<dbReference type="PROSITE" id="PS50071">
    <property type="entry name" value="HOMEOBOX_2"/>
    <property type="match status" value="1"/>
</dbReference>
<dbReference type="InterPro" id="IPR050394">
    <property type="entry name" value="Homeobox_NK-like"/>
</dbReference>
<keyword evidence="9" id="KW-1185">Reference proteome</keyword>
<evidence type="ECO:0000256" key="5">
    <source>
        <dbReference type="PROSITE-ProRule" id="PRU00108"/>
    </source>
</evidence>
<accession>A0AA85IUI7</accession>
<evidence type="ECO:0000256" key="2">
    <source>
        <dbReference type="ARBA" id="ARBA00023125"/>
    </source>
</evidence>
<dbReference type="InterPro" id="IPR020479">
    <property type="entry name" value="HD_metazoa"/>
</dbReference>
<feature type="compositionally biased region" description="Acidic residues" evidence="7">
    <location>
        <begin position="457"/>
        <end position="492"/>
    </location>
</feature>
<evidence type="ECO:0000256" key="1">
    <source>
        <dbReference type="ARBA" id="ARBA00004123"/>
    </source>
</evidence>
<feature type="compositionally biased region" description="Polar residues" evidence="7">
    <location>
        <begin position="911"/>
        <end position="924"/>
    </location>
</feature>
<evidence type="ECO:0000256" key="7">
    <source>
        <dbReference type="SAM" id="MobiDB-lite"/>
    </source>
</evidence>
<dbReference type="InterPro" id="IPR017970">
    <property type="entry name" value="Homeobox_CS"/>
</dbReference>
<dbReference type="PANTHER" id="PTHR24340:SF37">
    <property type="entry name" value="HOMEOBOX PROTEIN SLOU"/>
    <property type="match status" value="1"/>
</dbReference>
<evidence type="ECO:0000256" key="3">
    <source>
        <dbReference type="ARBA" id="ARBA00023155"/>
    </source>
</evidence>
<feature type="compositionally biased region" description="Low complexity" evidence="7">
    <location>
        <begin position="125"/>
        <end position="155"/>
    </location>
</feature>
<dbReference type="InterPro" id="IPR001356">
    <property type="entry name" value="HD"/>
</dbReference>
<keyword evidence="2 5" id="KW-0238">DNA-binding</keyword>
<proteinExistence type="predicted"/>
<comment type="subcellular location">
    <subcellularLocation>
        <location evidence="1 5 6">Nucleus</location>
    </subcellularLocation>
</comment>
<keyword evidence="4 5" id="KW-0539">Nucleus</keyword>
<feature type="region of interest" description="Disordered" evidence="7">
    <location>
        <begin position="43"/>
        <end position="77"/>
    </location>
</feature>
<feature type="compositionally biased region" description="Low complexity" evidence="7">
    <location>
        <begin position="1058"/>
        <end position="1071"/>
    </location>
</feature>
<evidence type="ECO:0000259" key="8">
    <source>
        <dbReference type="PROSITE" id="PS50071"/>
    </source>
</evidence>
<name>A0AA85IUI7_TRIRE</name>
<feature type="region of interest" description="Disordered" evidence="7">
    <location>
        <begin position="457"/>
        <end position="528"/>
    </location>
</feature>
<feature type="compositionally biased region" description="Low complexity" evidence="7">
    <location>
        <begin position="51"/>
        <end position="77"/>
    </location>
</feature>
<evidence type="ECO:0000313" key="9">
    <source>
        <dbReference type="Proteomes" id="UP000050795"/>
    </source>
</evidence>
<dbReference type="PANTHER" id="PTHR24340">
    <property type="entry name" value="HOMEOBOX PROTEIN NKX"/>
    <property type="match status" value="1"/>
</dbReference>
<feature type="domain" description="Homeobox" evidence="8">
    <location>
        <begin position="525"/>
        <end position="585"/>
    </location>
</feature>
<dbReference type="Pfam" id="PF00046">
    <property type="entry name" value="Homeodomain"/>
    <property type="match status" value="1"/>
</dbReference>
<sequence length="1071" mass="121355">MMTTITNATQTATPLATSALAAAAAMELTKSSDLCFLTNVMGSNSDDDDNNNSTTVNLSNHNENNNSNNNHDNIHTNSHHNITLEHLKRQFNFPVKLFTENENIKTIMKQIQMMHSQHNHHHQQEQQPHQSPPMSSSTSSSSSSTSSSSSSTSTSFMMVNNSNECLQQMNQLKNPLNSCEFEQETEGQKSFLISDLLNSSSSVNDEKGKLSMIDSSGENQFFTQSNQQKSITDSINYNILKRNSSSPPSPLPPTTTTTAISSSPSLSSNQLQTSHQFASTSPPLSSSLSSNHQSIQNIKDINLNFKSCKRRLTGTDNTLHHNNMNDLKIKRSREMLTNESKQSIQFCRSVEDKLSERKRKYDENKTLDYNDDGGDDECCLNKQQNHLHQPNHQQDQQYDYLNGQNTKNQYRFNPSYASQLELIDKINSNYNQYNNINSNNNNNSVDTCNLYELDDDTGEENEEMNDPDDKSDEDEVEHDEEDEEDRESDYDSDNLKSYSVKKTLKSTNTTESNNNDNKNTNELNMKPRRARTAFTYEQLVTLENKFKMTRYLSVCERLNLALSLNLTETQVKIWFQNRRTKWKKQNPGKDVNIQNDKLFLSKTMIPSSQQQQQHQHQQTSHHSQPVSSTPPSMKPSITNLFPTMPSLTNIQSSMDLHQHSLPYLSQTNSLQSFQSSMESDMTTQLSKFYYDTSSLSSQGQKEPLSTFDFLRTMNYLMKGGSLINKESINSQLNSPDFSHYSGVLDYYQQIWSCLNKNNNNNSNSSNRVNNLQSSNIETFTNTRNDSVGSIENIPVSHPLNFDNSALTLFQQADRNNNTTNNNSNEHHDKSTANNNNVESSRDHNSPTPTKSVFNTSTMPSYTETFPLSLQSIFTSQSTLSDLFKWRQGEVMPHLNGLSEVGQSRQEINITQNEHQTEQNTSQPTTGGGNENESFWKKNPINTAAYAMLAASFESTNLNQYLNQWTEDQKELLNSLSNYIQTSLPTDCSGNHSNNNSSNNLKSEYSKINEDPLYPLMRSPSGRHQHHSIISSTLSSPSSSSTSSPHTTNHLFHSEQQHHQQQQQHSSPQMLI</sequence>
<dbReference type="Proteomes" id="UP000050795">
    <property type="component" value="Unassembled WGS sequence"/>
</dbReference>
<feature type="region of interest" description="Disordered" evidence="7">
    <location>
        <begin position="113"/>
        <end position="156"/>
    </location>
</feature>
<feature type="region of interest" description="Disordered" evidence="7">
    <location>
        <begin position="605"/>
        <end position="639"/>
    </location>
</feature>
<feature type="compositionally biased region" description="Low complexity" evidence="7">
    <location>
        <begin position="606"/>
        <end position="631"/>
    </location>
</feature>
<dbReference type="GO" id="GO:0000981">
    <property type="term" value="F:DNA-binding transcription factor activity, RNA polymerase II-specific"/>
    <property type="evidence" value="ECO:0007669"/>
    <property type="project" value="InterPro"/>
</dbReference>
<feature type="region of interest" description="Disordered" evidence="7">
    <location>
        <begin position="240"/>
        <end position="292"/>
    </location>
</feature>
<dbReference type="GO" id="GO:0000978">
    <property type="term" value="F:RNA polymerase II cis-regulatory region sequence-specific DNA binding"/>
    <property type="evidence" value="ECO:0007669"/>
    <property type="project" value="TreeGrafter"/>
</dbReference>